<evidence type="ECO:0008006" key="3">
    <source>
        <dbReference type="Google" id="ProtNLM"/>
    </source>
</evidence>
<dbReference type="EMBL" id="CP063458">
    <property type="protein sequence ID" value="QOV87524.1"/>
    <property type="molecule type" value="Genomic_DNA"/>
</dbReference>
<accession>A0A7M2WQK7</accession>
<dbReference type="AlphaFoldDB" id="A0A7M2WQK7"/>
<keyword evidence="2" id="KW-1185">Reference proteome</keyword>
<evidence type="ECO:0000313" key="1">
    <source>
        <dbReference type="EMBL" id="QOV87524.1"/>
    </source>
</evidence>
<dbReference type="InterPro" id="IPR011049">
    <property type="entry name" value="Serralysin-like_metalloprot_C"/>
</dbReference>
<dbReference type="PRINTS" id="PR00313">
    <property type="entry name" value="CABNDNGRPT"/>
</dbReference>
<reference evidence="1 2" key="1">
    <citation type="submission" date="2020-10" db="EMBL/GenBank/DDBJ databases">
        <title>Wide distribution of Phycisphaera-like planctomycetes from WD2101 soil group in peatlands and genome analysis of the first cultivated representative.</title>
        <authorList>
            <person name="Dedysh S.N."/>
            <person name="Beletsky A.V."/>
            <person name="Ivanova A."/>
            <person name="Kulichevskaya I.S."/>
            <person name="Suzina N.E."/>
            <person name="Philippov D.A."/>
            <person name="Rakitin A.L."/>
            <person name="Mardanov A.V."/>
            <person name="Ravin N.V."/>
        </authorList>
    </citation>
    <scope>NUCLEOTIDE SEQUENCE [LARGE SCALE GENOMIC DNA]</scope>
    <source>
        <strain evidence="1 2">M1803</strain>
    </source>
</reference>
<gene>
    <name evidence="1" type="ORF">IPV69_14630</name>
</gene>
<protein>
    <recommendedName>
        <fullName evidence="3">Calcium-binding protein</fullName>
    </recommendedName>
</protein>
<dbReference type="KEGG" id="hbs:IPV69_14630"/>
<proteinExistence type="predicted"/>
<dbReference type="SUPFAM" id="SSF51120">
    <property type="entry name" value="beta-Roll"/>
    <property type="match status" value="1"/>
</dbReference>
<organism evidence="1 2">
    <name type="scientific">Humisphaera borealis</name>
    <dbReference type="NCBI Taxonomy" id="2807512"/>
    <lineage>
        <taxon>Bacteria</taxon>
        <taxon>Pseudomonadati</taxon>
        <taxon>Planctomycetota</taxon>
        <taxon>Phycisphaerae</taxon>
        <taxon>Tepidisphaerales</taxon>
        <taxon>Tepidisphaeraceae</taxon>
        <taxon>Humisphaera</taxon>
    </lineage>
</organism>
<dbReference type="Proteomes" id="UP000593765">
    <property type="component" value="Chromosome"/>
</dbReference>
<dbReference type="RefSeq" id="WP_206290429.1">
    <property type="nucleotide sequence ID" value="NZ_CP063458.1"/>
</dbReference>
<evidence type="ECO:0000313" key="2">
    <source>
        <dbReference type="Proteomes" id="UP000593765"/>
    </source>
</evidence>
<name>A0A7M2WQK7_9BACT</name>
<dbReference type="Gene3D" id="2.160.20.160">
    <property type="match status" value="1"/>
</dbReference>
<sequence>MNFEALESRQLLSANPFHREFDREGGHEREHAWRKLSSGIYQNGSTLLVNGTADDDAVNIYEDVGGVNVNEKVYSRVKLIIVSLGGGNDFLSFDLSSASIAASTGAGDDFLVGSLANGRSASLDTGDGHNFVSVAGDASRRLSVTVEGGAEDDRIQLSGIDKAYIDSEGGDDDIFAADIKELVVNAGAGNDKVSVSNQVGKTLILGGSGDDTIDISGTGDFSVFGGVGADLINNSATGYVVAIA</sequence>